<dbReference type="GO" id="GO:0004518">
    <property type="term" value="F:nuclease activity"/>
    <property type="evidence" value="ECO:0007669"/>
    <property type="project" value="UniProtKB-KW"/>
</dbReference>
<dbReference type="EMBL" id="JANJYI010000009">
    <property type="protein sequence ID" value="KAK2634127.1"/>
    <property type="molecule type" value="Genomic_DNA"/>
</dbReference>
<evidence type="ECO:0000256" key="1">
    <source>
        <dbReference type="ARBA" id="ARBA00001968"/>
    </source>
</evidence>
<evidence type="ECO:0000256" key="6">
    <source>
        <dbReference type="ARBA" id="ARBA00022801"/>
    </source>
</evidence>
<accession>A0AAD9WL07</accession>
<keyword evidence="6" id="KW-0378">Hydrolase</keyword>
<feature type="domain" description="DDE Tnp4" evidence="8">
    <location>
        <begin position="73"/>
        <end position="167"/>
    </location>
</feature>
<keyword evidence="10" id="KW-1185">Reference proteome</keyword>
<gene>
    <name evidence="9" type="ORF">Ddye_028919</name>
</gene>
<dbReference type="PANTHER" id="PTHR22930">
    <property type="match status" value="1"/>
</dbReference>
<evidence type="ECO:0000256" key="2">
    <source>
        <dbReference type="ARBA" id="ARBA00004123"/>
    </source>
</evidence>
<organism evidence="9 10">
    <name type="scientific">Dipteronia dyeriana</name>
    <dbReference type="NCBI Taxonomy" id="168575"/>
    <lineage>
        <taxon>Eukaryota</taxon>
        <taxon>Viridiplantae</taxon>
        <taxon>Streptophyta</taxon>
        <taxon>Embryophyta</taxon>
        <taxon>Tracheophyta</taxon>
        <taxon>Spermatophyta</taxon>
        <taxon>Magnoliopsida</taxon>
        <taxon>eudicotyledons</taxon>
        <taxon>Gunneridae</taxon>
        <taxon>Pentapetalae</taxon>
        <taxon>rosids</taxon>
        <taxon>malvids</taxon>
        <taxon>Sapindales</taxon>
        <taxon>Sapindaceae</taxon>
        <taxon>Hippocastanoideae</taxon>
        <taxon>Acereae</taxon>
        <taxon>Dipteronia</taxon>
    </lineage>
</organism>
<keyword evidence="7" id="KW-0539">Nucleus</keyword>
<dbReference type="InterPro" id="IPR045249">
    <property type="entry name" value="HARBI1-like"/>
</dbReference>
<evidence type="ECO:0000256" key="7">
    <source>
        <dbReference type="ARBA" id="ARBA00023242"/>
    </source>
</evidence>
<evidence type="ECO:0000313" key="9">
    <source>
        <dbReference type="EMBL" id="KAK2634127.1"/>
    </source>
</evidence>
<protein>
    <recommendedName>
        <fullName evidence="8">DDE Tnp4 domain-containing protein</fullName>
    </recommendedName>
</protein>
<evidence type="ECO:0000256" key="4">
    <source>
        <dbReference type="ARBA" id="ARBA00022722"/>
    </source>
</evidence>
<keyword evidence="5" id="KW-0479">Metal-binding</keyword>
<keyword evidence="4" id="KW-0540">Nuclease</keyword>
<comment type="similarity">
    <text evidence="3">Belongs to the HARBI1 family.</text>
</comment>
<proteinExistence type="inferred from homology"/>
<comment type="subcellular location">
    <subcellularLocation>
        <location evidence="2">Nucleus</location>
    </subcellularLocation>
</comment>
<dbReference type="Proteomes" id="UP001280121">
    <property type="component" value="Unassembled WGS sequence"/>
</dbReference>
<dbReference type="GO" id="GO:0016787">
    <property type="term" value="F:hydrolase activity"/>
    <property type="evidence" value="ECO:0007669"/>
    <property type="project" value="UniProtKB-KW"/>
</dbReference>
<dbReference type="GO" id="GO:0046872">
    <property type="term" value="F:metal ion binding"/>
    <property type="evidence" value="ECO:0007669"/>
    <property type="project" value="UniProtKB-KW"/>
</dbReference>
<name>A0AAD9WL07_9ROSI</name>
<evidence type="ECO:0000256" key="3">
    <source>
        <dbReference type="ARBA" id="ARBA00006958"/>
    </source>
</evidence>
<sequence>MAQNSETTRANWTGPIYRKGFIDLCPQEMSSSSSEDDDINLEAKREAKRLLRNRLITLYLKGPYTKQGAIGTIDGTLIHTCIPIEEQVPYRGRGKGECYKNIMAICDFDMIFRYIVVGWEGTTHDSRVLTETIRNPSHNFPMPPDDKYYLVDVAYSYTKGFMTPYRQVRYWMSPYSFYTRKNIVIACIALHNFLRHISIDDELFSQYEDEELIVENDNANHQLPNTNNSSGTSNAIFMQWFRDHIPEKLLEASL</sequence>
<dbReference type="GO" id="GO:0005634">
    <property type="term" value="C:nucleus"/>
    <property type="evidence" value="ECO:0007669"/>
    <property type="project" value="UniProtKB-SubCell"/>
</dbReference>
<evidence type="ECO:0000256" key="5">
    <source>
        <dbReference type="ARBA" id="ARBA00022723"/>
    </source>
</evidence>
<comment type="cofactor">
    <cofactor evidence="1">
        <name>a divalent metal cation</name>
        <dbReference type="ChEBI" id="CHEBI:60240"/>
    </cofactor>
</comment>
<dbReference type="PANTHER" id="PTHR22930:SF265">
    <property type="entry name" value="MYB_SANT-LIKE DOMAIN, HARBINGER TRANSPOSASE-DERIVED NUCLEASE DOMAIN-CONTAINING PROTEIN"/>
    <property type="match status" value="1"/>
</dbReference>
<dbReference type="InterPro" id="IPR027806">
    <property type="entry name" value="HARBI1_dom"/>
</dbReference>
<dbReference type="AlphaFoldDB" id="A0AAD9WL07"/>
<evidence type="ECO:0000313" key="10">
    <source>
        <dbReference type="Proteomes" id="UP001280121"/>
    </source>
</evidence>
<comment type="caution">
    <text evidence="9">The sequence shown here is derived from an EMBL/GenBank/DDBJ whole genome shotgun (WGS) entry which is preliminary data.</text>
</comment>
<reference evidence="9" key="1">
    <citation type="journal article" date="2023" name="Plant J.">
        <title>Genome sequences and population genomics provide insights into the demographic history, inbreeding, and mutation load of two 'living fossil' tree species of Dipteronia.</title>
        <authorList>
            <person name="Feng Y."/>
            <person name="Comes H.P."/>
            <person name="Chen J."/>
            <person name="Zhu S."/>
            <person name="Lu R."/>
            <person name="Zhang X."/>
            <person name="Li P."/>
            <person name="Qiu J."/>
            <person name="Olsen K.M."/>
            <person name="Qiu Y."/>
        </authorList>
    </citation>
    <scope>NUCLEOTIDE SEQUENCE</scope>
    <source>
        <strain evidence="9">KIB01</strain>
    </source>
</reference>
<dbReference type="Pfam" id="PF13359">
    <property type="entry name" value="DDE_Tnp_4"/>
    <property type="match status" value="1"/>
</dbReference>
<evidence type="ECO:0000259" key="8">
    <source>
        <dbReference type="Pfam" id="PF13359"/>
    </source>
</evidence>